<dbReference type="OrthoDB" id="10063284at2759"/>
<gene>
    <name evidence="2" type="ORF">EVAR_75798_1</name>
</gene>
<name>A0A4C1TFZ3_EUMVA</name>
<organism evidence="2 3">
    <name type="scientific">Eumeta variegata</name>
    <name type="common">Bagworm moth</name>
    <name type="synonym">Eumeta japonica</name>
    <dbReference type="NCBI Taxonomy" id="151549"/>
    <lineage>
        <taxon>Eukaryota</taxon>
        <taxon>Metazoa</taxon>
        <taxon>Ecdysozoa</taxon>
        <taxon>Arthropoda</taxon>
        <taxon>Hexapoda</taxon>
        <taxon>Insecta</taxon>
        <taxon>Pterygota</taxon>
        <taxon>Neoptera</taxon>
        <taxon>Endopterygota</taxon>
        <taxon>Lepidoptera</taxon>
        <taxon>Glossata</taxon>
        <taxon>Ditrysia</taxon>
        <taxon>Tineoidea</taxon>
        <taxon>Psychidae</taxon>
        <taxon>Oiketicinae</taxon>
        <taxon>Eumeta</taxon>
    </lineage>
</organism>
<comment type="caution">
    <text evidence="2">The sequence shown here is derived from an EMBL/GenBank/DDBJ whole genome shotgun (WGS) entry which is preliminary data.</text>
</comment>
<evidence type="ECO:0000256" key="1">
    <source>
        <dbReference type="SAM" id="MobiDB-lite"/>
    </source>
</evidence>
<evidence type="ECO:0000313" key="2">
    <source>
        <dbReference type="EMBL" id="GBP12368.1"/>
    </source>
</evidence>
<sequence>MSRKCVASTSAALNLEVMEVSEERNISPLEEDFSKLKQEKVLLKNLKMMQNPTINTQICILLNKLIDKFTEYRTDEHFERVLKEATNVARDLNVETDFPPIDTVRPRRKPTQFQYEQSDEVLLDPKPNTR</sequence>
<dbReference type="Proteomes" id="UP000299102">
    <property type="component" value="Unassembled WGS sequence"/>
</dbReference>
<evidence type="ECO:0000313" key="3">
    <source>
        <dbReference type="Proteomes" id="UP000299102"/>
    </source>
</evidence>
<reference evidence="2 3" key="1">
    <citation type="journal article" date="2019" name="Commun. Biol.">
        <title>The bagworm genome reveals a unique fibroin gene that provides high tensile strength.</title>
        <authorList>
            <person name="Kono N."/>
            <person name="Nakamura H."/>
            <person name="Ohtoshi R."/>
            <person name="Tomita M."/>
            <person name="Numata K."/>
            <person name="Arakawa K."/>
        </authorList>
    </citation>
    <scope>NUCLEOTIDE SEQUENCE [LARGE SCALE GENOMIC DNA]</scope>
</reference>
<protein>
    <submittedName>
        <fullName evidence="2">Uncharacterized protein</fullName>
    </submittedName>
</protein>
<feature type="region of interest" description="Disordered" evidence="1">
    <location>
        <begin position="97"/>
        <end position="130"/>
    </location>
</feature>
<keyword evidence="3" id="KW-1185">Reference proteome</keyword>
<accession>A0A4C1TFZ3</accession>
<dbReference type="AlphaFoldDB" id="A0A4C1TFZ3"/>
<dbReference type="EMBL" id="BGZK01000051">
    <property type="protein sequence ID" value="GBP12368.1"/>
    <property type="molecule type" value="Genomic_DNA"/>
</dbReference>
<proteinExistence type="predicted"/>